<reference evidence="2 3" key="1">
    <citation type="submission" date="2023-10" db="EMBL/GenBank/DDBJ databases">
        <title>Genomes of two closely related lineages of the louse Polyplax serrata with different host specificities.</title>
        <authorList>
            <person name="Martinu J."/>
            <person name="Tarabai H."/>
            <person name="Stefka J."/>
            <person name="Hypsa V."/>
        </authorList>
    </citation>
    <scope>NUCLEOTIDE SEQUENCE [LARGE SCALE GENOMIC DNA]</scope>
    <source>
        <strain evidence="2">HR10_N</strain>
    </source>
</reference>
<dbReference type="AlphaFoldDB" id="A0AAN8SKD6"/>
<name>A0AAN8SKD6_POLSC</name>
<evidence type="ECO:0000313" key="3">
    <source>
        <dbReference type="Proteomes" id="UP001372834"/>
    </source>
</evidence>
<feature type="compositionally biased region" description="Acidic residues" evidence="1">
    <location>
        <begin position="80"/>
        <end position="89"/>
    </location>
</feature>
<evidence type="ECO:0000256" key="1">
    <source>
        <dbReference type="SAM" id="MobiDB-lite"/>
    </source>
</evidence>
<organism evidence="2 3">
    <name type="scientific">Polyplax serrata</name>
    <name type="common">Common mouse louse</name>
    <dbReference type="NCBI Taxonomy" id="468196"/>
    <lineage>
        <taxon>Eukaryota</taxon>
        <taxon>Metazoa</taxon>
        <taxon>Ecdysozoa</taxon>
        <taxon>Arthropoda</taxon>
        <taxon>Hexapoda</taxon>
        <taxon>Insecta</taxon>
        <taxon>Pterygota</taxon>
        <taxon>Neoptera</taxon>
        <taxon>Paraneoptera</taxon>
        <taxon>Psocodea</taxon>
        <taxon>Troctomorpha</taxon>
        <taxon>Phthiraptera</taxon>
        <taxon>Anoplura</taxon>
        <taxon>Polyplacidae</taxon>
        <taxon>Polyplax</taxon>
    </lineage>
</organism>
<gene>
    <name evidence="2" type="ORF">RUM43_001852</name>
</gene>
<feature type="compositionally biased region" description="Polar residues" evidence="1">
    <location>
        <begin position="63"/>
        <end position="78"/>
    </location>
</feature>
<dbReference type="Proteomes" id="UP001372834">
    <property type="component" value="Unassembled WGS sequence"/>
</dbReference>
<comment type="caution">
    <text evidence="2">The sequence shown here is derived from an EMBL/GenBank/DDBJ whole genome shotgun (WGS) entry which is preliminary data.</text>
</comment>
<evidence type="ECO:0000313" key="2">
    <source>
        <dbReference type="EMBL" id="KAK6645575.1"/>
    </source>
</evidence>
<feature type="region of interest" description="Disordered" evidence="1">
    <location>
        <begin position="53"/>
        <end position="100"/>
    </location>
</feature>
<protein>
    <submittedName>
        <fullName evidence="2">Uncharacterized protein</fullName>
    </submittedName>
</protein>
<dbReference type="EMBL" id="JAWJWE010000001">
    <property type="protein sequence ID" value="KAK6645575.1"/>
    <property type="molecule type" value="Genomic_DNA"/>
</dbReference>
<proteinExistence type="predicted"/>
<sequence length="100" mass="10910">MTRPSTGGTGQMTLTTHQLEQAIKLLNRVTWMLTDYGGSSKVTKAIVTSGRVREEEGRPIQATAIQIDNPTDQSNRSVANEEEEEEEEASGSFDVGIDLV</sequence>
<accession>A0AAN8SKD6</accession>